<accession>A0A2N5S4F7</accession>
<keyword evidence="3" id="KW-1185">Reference proteome</keyword>
<dbReference type="Proteomes" id="UP000235388">
    <property type="component" value="Unassembled WGS sequence"/>
</dbReference>
<dbReference type="EMBL" id="PGCJ01001180">
    <property type="protein sequence ID" value="PLW08137.1"/>
    <property type="molecule type" value="Genomic_DNA"/>
</dbReference>
<feature type="compositionally biased region" description="Basic residues" evidence="1">
    <location>
        <begin position="120"/>
        <end position="129"/>
    </location>
</feature>
<feature type="compositionally biased region" description="Polar residues" evidence="1">
    <location>
        <begin position="16"/>
        <end position="42"/>
    </location>
</feature>
<evidence type="ECO:0000313" key="3">
    <source>
        <dbReference type="Proteomes" id="UP000235388"/>
    </source>
</evidence>
<gene>
    <name evidence="2" type="ORF">PCANC_26251</name>
</gene>
<dbReference type="STRING" id="200324.A0A2N5S4F7"/>
<proteinExistence type="predicted"/>
<name>A0A2N5S4F7_9BASI</name>
<protein>
    <submittedName>
        <fullName evidence="2">Uncharacterized protein</fullName>
    </submittedName>
</protein>
<evidence type="ECO:0000256" key="1">
    <source>
        <dbReference type="SAM" id="MobiDB-lite"/>
    </source>
</evidence>
<comment type="caution">
    <text evidence="2">The sequence shown here is derived from an EMBL/GenBank/DDBJ whole genome shotgun (WGS) entry which is preliminary data.</text>
</comment>
<evidence type="ECO:0000313" key="2">
    <source>
        <dbReference type="EMBL" id="PLW08137.1"/>
    </source>
</evidence>
<reference evidence="2 3" key="1">
    <citation type="submission" date="2017-11" db="EMBL/GenBank/DDBJ databases">
        <title>De novo assembly and phasing of dikaryotic genomes from two isolates of Puccinia coronata f. sp. avenae, the causal agent of oat crown rust.</title>
        <authorList>
            <person name="Miller M.E."/>
            <person name="Zhang Y."/>
            <person name="Omidvar V."/>
            <person name="Sperschneider J."/>
            <person name="Schwessinger B."/>
            <person name="Raley C."/>
            <person name="Palmer J.M."/>
            <person name="Garnica D."/>
            <person name="Upadhyaya N."/>
            <person name="Rathjen J."/>
            <person name="Taylor J.M."/>
            <person name="Park R.F."/>
            <person name="Dodds P.N."/>
            <person name="Hirsch C.D."/>
            <person name="Kianian S.F."/>
            <person name="Figueroa M."/>
        </authorList>
    </citation>
    <scope>NUCLEOTIDE SEQUENCE [LARGE SCALE GENOMIC DNA]</scope>
    <source>
        <strain evidence="2">12NC29</strain>
    </source>
</reference>
<dbReference type="AlphaFoldDB" id="A0A2N5S4F7"/>
<feature type="region of interest" description="Disordered" evidence="1">
    <location>
        <begin position="16"/>
        <end position="129"/>
    </location>
</feature>
<sequence>MRVSLHTILRNIVLTKQQQKKTTGSWGTTNSTRASSSGTTEETYYPTERAPKRDGDEPGSPNLLQNPFVHDPAYIKRYRDPSKHDSYQIPDHHHPIPTTSESGPPPLRSLHPHPPPPPDHHHRLHARPG</sequence>
<organism evidence="2 3">
    <name type="scientific">Puccinia coronata f. sp. avenae</name>
    <dbReference type="NCBI Taxonomy" id="200324"/>
    <lineage>
        <taxon>Eukaryota</taxon>
        <taxon>Fungi</taxon>
        <taxon>Dikarya</taxon>
        <taxon>Basidiomycota</taxon>
        <taxon>Pucciniomycotina</taxon>
        <taxon>Pucciniomycetes</taxon>
        <taxon>Pucciniales</taxon>
        <taxon>Pucciniaceae</taxon>
        <taxon>Puccinia</taxon>
    </lineage>
</organism>
<feature type="compositionally biased region" description="Basic and acidic residues" evidence="1">
    <location>
        <begin position="73"/>
        <end position="94"/>
    </location>
</feature>
<feature type="compositionally biased region" description="Pro residues" evidence="1">
    <location>
        <begin position="103"/>
        <end position="117"/>
    </location>
</feature>